<evidence type="ECO:0008006" key="4">
    <source>
        <dbReference type="Google" id="ProtNLM"/>
    </source>
</evidence>
<dbReference type="EMBL" id="RCMV01000939">
    <property type="protein sequence ID" value="KAG3211578.1"/>
    <property type="molecule type" value="Genomic_DNA"/>
</dbReference>
<evidence type="ECO:0000313" key="1">
    <source>
        <dbReference type="EMBL" id="KAG2919512.1"/>
    </source>
</evidence>
<protein>
    <recommendedName>
        <fullName evidence="4">Ankyrin repeat-containing domain</fullName>
    </recommendedName>
</protein>
<dbReference type="InterPro" id="IPR036770">
    <property type="entry name" value="Ankyrin_rpt-contain_sf"/>
</dbReference>
<dbReference type="PANTHER" id="PTHR46586">
    <property type="entry name" value="ANKYRIN REPEAT-CONTAINING PROTEIN"/>
    <property type="match status" value="1"/>
</dbReference>
<dbReference type="InterPro" id="IPR052050">
    <property type="entry name" value="SecEffector_AnkRepeat"/>
</dbReference>
<dbReference type="PANTHER" id="PTHR46586:SF3">
    <property type="entry name" value="ANKYRIN REPEAT-CONTAINING PROTEIN"/>
    <property type="match status" value="1"/>
</dbReference>
<proteinExistence type="predicted"/>
<dbReference type="Proteomes" id="UP000736787">
    <property type="component" value="Unassembled WGS sequence"/>
</dbReference>
<dbReference type="Gene3D" id="1.25.40.20">
    <property type="entry name" value="Ankyrin repeat-containing domain"/>
    <property type="match status" value="1"/>
</dbReference>
<organism evidence="2 3">
    <name type="scientific">Phytophthora cactorum</name>
    <dbReference type="NCBI Taxonomy" id="29920"/>
    <lineage>
        <taxon>Eukaryota</taxon>
        <taxon>Sar</taxon>
        <taxon>Stramenopiles</taxon>
        <taxon>Oomycota</taxon>
        <taxon>Peronosporomycetes</taxon>
        <taxon>Peronosporales</taxon>
        <taxon>Peronosporaceae</taxon>
        <taxon>Phytophthora</taxon>
    </lineage>
</organism>
<accession>A0A8T1HHX2</accession>
<dbReference type="EMBL" id="RCMK01000605">
    <property type="protein sequence ID" value="KAG2919512.1"/>
    <property type="molecule type" value="Genomic_DNA"/>
</dbReference>
<dbReference type="AlphaFoldDB" id="A0A8T1HHX2"/>
<name>A0A8T1HHX2_9STRA</name>
<evidence type="ECO:0000313" key="2">
    <source>
        <dbReference type="EMBL" id="KAG3211578.1"/>
    </source>
</evidence>
<dbReference type="Proteomes" id="UP000760860">
    <property type="component" value="Unassembled WGS sequence"/>
</dbReference>
<dbReference type="SUPFAM" id="SSF140860">
    <property type="entry name" value="Pseudo ankyrin repeat-like"/>
    <property type="match status" value="1"/>
</dbReference>
<evidence type="ECO:0000313" key="3">
    <source>
        <dbReference type="Proteomes" id="UP000760860"/>
    </source>
</evidence>
<comment type="caution">
    <text evidence="2">The sequence shown here is derived from an EMBL/GenBank/DDBJ whole genome shotgun (WGS) entry which is preliminary data.</text>
</comment>
<sequence>MALRILRRFLVLLKEFPRCEKNVLRFASKKGRGDVVRWLVKLFPDTKRSLLYAAEGGHLNLLKWLTKHTSWNEASIRGAFRSAIEEDHLDIAKFLYDLTPARLEIKLNLRLKSLEMMQWIHDTKCWDFAASTASALVVYTASAGKLEMMQWLYMPYPELFSKDFMGFAAEREL</sequence>
<gene>
    <name evidence="1" type="ORF">PC117_g16758</name>
    <name evidence="2" type="ORF">PC129_g17445</name>
</gene>
<reference evidence="2" key="1">
    <citation type="submission" date="2018-05" db="EMBL/GenBank/DDBJ databases">
        <title>Effector identification in a new, highly contiguous assembly of the strawberry crown rot pathogen Phytophthora cactorum.</title>
        <authorList>
            <person name="Armitage A.D."/>
            <person name="Nellist C.F."/>
            <person name="Bates H."/>
            <person name="Vickerstaff R.J."/>
            <person name="Harrison R.J."/>
        </authorList>
    </citation>
    <scope>NUCLEOTIDE SEQUENCE</scope>
    <source>
        <strain evidence="1">4040</strain>
        <strain evidence="2">P421</strain>
    </source>
</reference>